<dbReference type="InterPro" id="IPR029062">
    <property type="entry name" value="Class_I_gatase-like"/>
</dbReference>
<sequence length="172" mass="18271">MPEPRNVLVESARLARGDVKPLNELKASDFDALFIPGGFGAAKNLSDFGFKGANMTVQADVEAALKDFHGSKRPIGLCCIAPVVAAKVFGKNSGGPGVKLTLGARGENWPYNGSIDAANSFGNTMEEKQINETSIDTDNKIVSAPAYMKGDAKPHEVFDSVANMVDEVEKLL</sequence>
<dbReference type="PANTHER" id="PTHR10224">
    <property type="entry name" value="ES1 PROTEIN HOMOLOG, MITOCHONDRIAL"/>
    <property type="match status" value="1"/>
</dbReference>
<dbReference type="PANTHER" id="PTHR10224:SF12">
    <property type="entry name" value="GLYOXALASE ELBB"/>
    <property type="match status" value="1"/>
</dbReference>
<name>A0A7S3RSD6_9SPIT</name>
<reference evidence="1" key="1">
    <citation type="submission" date="2021-01" db="EMBL/GenBank/DDBJ databases">
        <authorList>
            <person name="Corre E."/>
            <person name="Pelletier E."/>
            <person name="Niang G."/>
            <person name="Scheremetjew M."/>
            <person name="Finn R."/>
            <person name="Kale V."/>
            <person name="Holt S."/>
            <person name="Cochrane G."/>
            <person name="Meng A."/>
            <person name="Brown T."/>
            <person name="Cohen L."/>
        </authorList>
    </citation>
    <scope>NUCLEOTIDE SEQUENCE</scope>
    <source>
        <strain evidence="1">SPMC142</strain>
    </source>
</reference>
<dbReference type="SUPFAM" id="SSF52317">
    <property type="entry name" value="Class I glutamine amidotransferase-like"/>
    <property type="match status" value="1"/>
</dbReference>
<proteinExistence type="predicted"/>
<organism evidence="1">
    <name type="scientific">Strombidinopsis acuminata</name>
    <dbReference type="NCBI Taxonomy" id="141414"/>
    <lineage>
        <taxon>Eukaryota</taxon>
        <taxon>Sar</taxon>
        <taxon>Alveolata</taxon>
        <taxon>Ciliophora</taxon>
        <taxon>Intramacronucleata</taxon>
        <taxon>Spirotrichea</taxon>
        <taxon>Choreotrichia</taxon>
        <taxon>Choreotrichida</taxon>
        <taxon>Strombidinopsidae</taxon>
        <taxon>Strombidinopsis</taxon>
    </lineage>
</organism>
<protein>
    <recommendedName>
        <fullName evidence="2">DJ-1/PfpI domain-containing protein</fullName>
    </recommendedName>
</protein>
<accession>A0A7S3RSD6</accession>
<evidence type="ECO:0000313" key="1">
    <source>
        <dbReference type="EMBL" id="CAE0532689.1"/>
    </source>
</evidence>
<dbReference type="EMBL" id="HBIQ01019512">
    <property type="protein sequence ID" value="CAE0532689.1"/>
    <property type="molecule type" value="Transcribed_RNA"/>
</dbReference>
<evidence type="ECO:0008006" key="2">
    <source>
        <dbReference type="Google" id="ProtNLM"/>
    </source>
</evidence>
<dbReference type="Gene3D" id="3.40.50.880">
    <property type="match status" value="1"/>
</dbReference>
<dbReference type="AlphaFoldDB" id="A0A7S3RSD6"/>
<gene>
    <name evidence="1" type="ORF">SACU0126_LOCUS6476</name>
</gene>